<gene>
    <name evidence="2" type="ORF">CYBJADRAFT_174686</name>
</gene>
<dbReference type="STRING" id="983966.A0A1E4RXR3"/>
<dbReference type="InterPro" id="IPR016521">
    <property type="entry name" value="RNA-processing_Lsm12"/>
</dbReference>
<organism evidence="2 3">
    <name type="scientific">Cyberlindnera jadinii (strain ATCC 18201 / CBS 1600 / BCRC 20928 / JCM 3617 / NBRC 0987 / NRRL Y-1542)</name>
    <name type="common">Torula yeast</name>
    <name type="synonym">Candida utilis</name>
    <dbReference type="NCBI Taxonomy" id="983966"/>
    <lineage>
        <taxon>Eukaryota</taxon>
        <taxon>Fungi</taxon>
        <taxon>Dikarya</taxon>
        <taxon>Ascomycota</taxon>
        <taxon>Saccharomycotina</taxon>
        <taxon>Saccharomycetes</taxon>
        <taxon>Phaffomycetales</taxon>
        <taxon>Phaffomycetaceae</taxon>
        <taxon>Cyberlindnera</taxon>
    </lineage>
</organism>
<dbReference type="InterPro" id="IPR039683">
    <property type="entry name" value="Lsm12-like"/>
</dbReference>
<dbReference type="AlphaFoldDB" id="A0A1E4RXR3"/>
<evidence type="ECO:0000313" key="3">
    <source>
        <dbReference type="Proteomes" id="UP000094389"/>
    </source>
</evidence>
<proteinExistence type="predicted"/>
<dbReference type="RefSeq" id="XP_020069075.1">
    <property type="nucleotide sequence ID" value="XM_020216613.1"/>
</dbReference>
<feature type="domain" description="AD" evidence="1">
    <location>
        <begin position="82"/>
        <end position="184"/>
    </location>
</feature>
<sequence>MDALKNVKILVGITVKVTNPLGEDFIGTVYSYTTQPGVLVLQVPTLSISGNSYNYRVFRTNQIKELTVLSRTVDESSVAQIHPVDPNKLAKIVQRNHDSYNLIKKTQNSEVSKEAQTIFNAVYKTMPNVRWEGNSIVILDEVKVDPPYLVANVKRIHESSDNDDDEGAASLVKKIIDGVWLKLEGERKGG</sequence>
<evidence type="ECO:0000313" key="2">
    <source>
        <dbReference type="EMBL" id="ODV72036.1"/>
    </source>
</evidence>
<dbReference type="GeneID" id="30991009"/>
<keyword evidence="3" id="KW-1185">Reference proteome</keyword>
<dbReference type="PROSITE" id="PS52001">
    <property type="entry name" value="AD"/>
    <property type="match status" value="1"/>
</dbReference>
<protein>
    <recommendedName>
        <fullName evidence="1">AD domain-containing protein</fullName>
    </recommendedName>
</protein>
<name>A0A1E4RXR3_CYBJN</name>
<dbReference type="SMART" id="SM00995">
    <property type="entry name" value="AD"/>
    <property type="match status" value="1"/>
</dbReference>
<dbReference type="PANTHER" id="PTHR13542">
    <property type="entry name" value="LSM12 HOMOLOG"/>
    <property type="match status" value="1"/>
</dbReference>
<dbReference type="Pfam" id="PF09793">
    <property type="entry name" value="AD"/>
    <property type="match status" value="1"/>
</dbReference>
<accession>A0A1E4RXR3</accession>
<dbReference type="PIRSF" id="PIRSF007783">
    <property type="entry name" value="UCP007783_YHR121w"/>
    <property type="match status" value="1"/>
</dbReference>
<dbReference type="InterPro" id="IPR047574">
    <property type="entry name" value="AD"/>
</dbReference>
<dbReference type="OrthoDB" id="1057137at2759"/>
<dbReference type="EMBL" id="KV453937">
    <property type="protein sequence ID" value="ODV72036.1"/>
    <property type="molecule type" value="Genomic_DNA"/>
</dbReference>
<dbReference type="Proteomes" id="UP000094389">
    <property type="component" value="Unassembled WGS sequence"/>
</dbReference>
<evidence type="ECO:0000259" key="1">
    <source>
        <dbReference type="PROSITE" id="PS52001"/>
    </source>
</evidence>
<dbReference type="InterPro" id="IPR019181">
    <property type="entry name" value="LSM12_ABD"/>
</dbReference>
<reference evidence="2 3" key="1">
    <citation type="journal article" date="2016" name="Proc. Natl. Acad. Sci. U.S.A.">
        <title>Comparative genomics of biotechnologically important yeasts.</title>
        <authorList>
            <person name="Riley R."/>
            <person name="Haridas S."/>
            <person name="Wolfe K.H."/>
            <person name="Lopes M.R."/>
            <person name="Hittinger C.T."/>
            <person name="Goeker M."/>
            <person name="Salamov A.A."/>
            <person name="Wisecaver J.H."/>
            <person name="Long T.M."/>
            <person name="Calvey C.H."/>
            <person name="Aerts A.L."/>
            <person name="Barry K.W."/>
            <person name="Choi C."/>
            <person name="Clum A."/>
            <person name="Coughlan A.Y."/>
            <person name="Deshpande S."/>
            <person name="Douglass A.P."/>
            <person name="Hanson S.J."/>
            <person name="Klenk H.-P."/>
            <person name="LaButti K.M."/>
            <person name="Lapidus A."/>
            <person name="Lindquist E.A."/>
            <person name="Lipzen A.M."/>
            <person name="Meier-Kolthoff J.P."/>
            <person name="Ohm R.A."/>
            <person name="Otillar R.P."/>
            <person name="Pangilinan J.L."/>
            <person name="Peng Y."/>
            <person name="Rokas A."/>
            <person name="Rosa C.A."/>
            <person name="Scheuner C."/>
            <person name="Sibirny A.A."/>
            <person name="Slot J.C."/>
            <person name="Stielow J.B."/>
            <person name="Sun H."/>
            <person name="Kurtzman C.P."/>
            <person name="Blackwell M."/>
            <person name="Grigoriev I.V."/>
            <person name="Jeffries T.W."/>
        </authorList>
    </citation>
    <scope>NUCLEOTIDE SEQUENCE [LARGE SCALE GENOMIC DNA]</scope>
    <source>
        <strain evidence="3">ATCC 18201 / CBS 1600 / BCRC 20928 / JCM 3617 / NBRC 0987 / NRRL Y-1542</strain>
    </source>
</reference>
<dbReference type="OMA" id="FEGELYC"/>